<dbReference type="AlphaFoldDB" id="A0A9W4UQV0"/>
<reference evidence="1" key="1">
    <citation type="submission" date="2023-01" db="EMBL/GenBank/DDBJ databases">
        <authorList>
            <person name="Van Ghelder C."/>
            <person name="Rancurel C."/>
        </authorList>
    </citation>
    <scope>NUCLEOTIDE SEQUENCE</scope>
    <source>
        <strain evidence="1">CNCM I-4278</strain>
    </source>
</reference>
<organism evidence="1 2">
    <name type="scientific">Periconia digitata</name>
    <dbReference type="NCBI Taxonomy" id="1303443"/>
    <lineage>
        <taxon>Eukaryota</taxon>
        <taxon>Fungi</taxon>
        <taxon>Dikarya</taxon>
        <taxon>Ascomycota</taxon>
        <taxon>Pezizomycotina</taxon>
        <taxon>Dothideomycetes</taxon>
        <taxon>Pleosporomycetidae</taxon>
        <taxon>Pleosporales</taxon>
        <taxon>Massarineae</taxon>
        <taxon>Periconiaceae</taxon>
        <taxon>Periconia</taxon>
    </lineage>
</organism>
<proteinExistence type="predicted"/>
<evidence type="ECO:0000313" key="2">
    <source>
        <dbReference type="Proteomes" id="UP001152607"/>
    </source>
</evidence>
<comment type="caution">
    <text evidence="1">The sequence shown here is derived from an EMBL/GenBank/DDBJ whole genome shotgun (WGS) entry which is preliminary data.</text>
</comment>
<name>A0A9W4UQV0_9PLEO</name>
<protein>
    <submittedName>
        <fullName evidence="1">Uncharacterized protein</fullName>
    </submittedName>
</protein>
<accession>A0A9W4UQV0</accession>
<sequence length="127" mass="13941">MLSEQCPSCLVAVNRRHTGTYSYRSSSSADDDLFLQSSIYDSIGIESGYIMVMRFAPILRPFNLDSTSSLTAFQLPTCRTGQLLVTASLAVLEQNLHTCHFLNPVFLLVSFGGARLASFGACVLMYD</sequence>
<keyword evidence="2" id="KW-1185">Reference proteome</keyword>
<dbReference type="EMBL" id="CAOQHR010000009">
    <property type="protein sequence ID" value="CAI6339122.1"/>
    <property type="molecule type" value="Genomic_DNA"/>
</dbReference>
<evidence type="ECO:0000313" key="1">
    <source>
        <dbReference type="EMBL" id="CAI6339122.1"/>
    </source>
</evidence>
<dbReference type="Proteomes" id="UP001152607">
    <property type="component" value="Unassembled WGS sequence"/>
</dbReference>
<gene>
    <name evidence="1" type="ORF">PDIGIT_LOCUS12269</name>
</gene>